<feature type="region of interest" description="Disordered" evidence="2">
    <location>
        <begin position="162"/>
        <end position="191"/>
    </location>
</feature>
<dbReference type="AlphaFoldDB" id="A0A9P4M097"/>
<dbReference type="CDD" id="cd18086">
    <property type="entry name" value="HsC9orf114-like"/>
    <property type="match status" value="1"/>
</dbReference>
<dbReference type="SUPFAM" id="SSF75217">
    <property type="entry name" value="alpha/beta knot"/>
    <property type="match status" value="1"/>
</dbReference>
<feature type="region of interest" description="Disordered" evidence="2">
    <location>
        <begin position="76"/>
        <end position="96"/>
    </location>
</feature>
<dbReference type="Pfam" id="PF02598">
    <property type="entry name" value="Methyltrn_RNA_3"/>
    <property type="match status" value="1"/>
</dbReference>
<name>A0A9P4M097_9PEZI</name>
<feature type="region of interest" description="Disordered" evidence="2">
    <location>
        <begin position="1"/>
        <end position="22"/>
    </location>
</feature>
<sequence length="381" mass="41683">MKRKRTIDAPSGPDTSRPTAVYRPTAGRSHTLTIALPGSIIANCQRHDIKTALAGQIARACAVFSVDEIVIFNDGQSQKNQDRRDPRFVREDEQTGYTGFSDPDSFLCHLLSYLETPPNLRVALFELHPNLSKAGQLPSLDMPHHLRGDEWCQYREGVVMESPAHTARTNSSTDLKRRKGQHAASSDTSTTLVEAGLPYPISITTPTPIAPHTRVTLKFSSKEDPGEYHDLQAAAVNPSLPRQEEGYYWGYQTRQAGSLSAVFTECPFDGGYDVSVGTSERGVPLSSISPVDRDDDAPQARLPAKFEHMLLVFGGVAGLEAAANADPELRDKGIKGSNVGDIFDCWVNLVPEQGSRTIRCEEAVWCGLMGLRNYVASNGRS</sequence>
<dbReference type="Proteomes" id="UP000799776">
    <property type="component" value="Unassembled WGS sequence"/>
</dbReference>
<feature type="compositionally biased region" description="Basic and acidic residues" evidence="2">
    <location>
        <begin position="80"/>
        <end position="93"/>
    </location>
</feature>
<dbReference type="OrthoDB" id="361029at2759"/>
<comment type="similarity">
    <text evidence="1">Belongs to the class IV-like SAM-binding methyltransferase superfamily.</text>
</comment>
<organism evidence="3 4">
    <name type="scientific">Saccharata proteae CBS 121410</name>
    <dbReference type="NCBI Taxonomy" id="1314787"/>
    <lineage>
        <taxon>Eukaryota</taxon>
        <taxon>Fungi</taxon>
        <taxon>Dikarya</taxon>
        <taxon>Ascomycota</taxon>
        <taxon>Pezizomycotina</taxon>
        <taxon>Dothideomycetes</taxon>
        <taxon>Dothideomycetes incertae sedis</taxon>
        <taxon>Botryosphaeriales</taxon>
        <taxon>Saccharataceae</taxon>
        <taxon>Saccharata</taxon>
    </lineage>
</organism>
<keyword evidence="4" id="KW-1185">Reference proteome</keyword>
<evidence type="ECO:0000256" key="1">
    <source>
        <dbReference type="ARBA" id="ARBA00009841"/>
    </source>
</evidence>
<gene>
    <name evidence="3" type="ORF">K490DRAFT_71693</name>
</gene>
<accession>A0A9P4M097</accession>
<protein>
    <submittedName>
        <fullName evidence="3">DUF171-domain-containing protein</fullName>
    </submittedName>
</protein>
<proteinExistence type="inferred from homology"/>
<evidence type="ECO:0000313" key="3">
    <source>
        <dbReference type="EMBL" id="KAF2089967.1"/>
    </source>
</evidence>
<dbReference type="Gene3D" id="3.40.1280.10">
    <property type="match status" value="2"/>
</dbReference>
<reference evidence="3" key="1">
    <citation type="journal article" date="2020" name="Stud. Mycol.">
        <title>101 Dothideomycetes genomes: a test case for predicting lifestyles and emergence of pathogens.</title>
        <authorList>
            <person name="Haridas S."/>
            <person name="Albert R."/>
            <person name="Binder M."/>
            <person name="Bloem J."/>
            <person name="Labutti K."/>
            <person name="Salamov A."/>
            <person name="Andreopoulos B."/>
            <person name="Baker S."/>
            <person name="Barry K."/>
            <person name="Bills G."/>
            <person name="Bluhm B."/>
            <person name="Cannon C."/>
            <person name="Castanera R."/>
            <person name="Culley D."/>
            <person name="Daum C."/>
            <person name="Ezra D."/>
            <person name="Gonzalez J."/>
            <person name="Henrissat B."/>
            <person name="Kuo A."/>
            <person name="Liang C."/>
            <person name="Lipzen A."/>
            <person name="Lutzoni F."/>
            <person name="Magnuson J."/>
            <person name="Mondo S."/>
            <person name="Nolan M."/>
            <person name="Ohm R."/>
            <person name="Pangilinan J."/>
            <person name="Park H.-J."/>
            <person name="Ramirez L."/>
            <person name="Alfaro M."/>
            <person name="Sun H."/>
            <person name="Tritt A."/>
            <person name="Yoshinaga Y."/>
            <person name="Zwiers L.-H."/>
            <person name="Turgeon B."/>
            <person name="Goodwin S."/>
            <person name="Spatafora J."/>
            <person name="Crous P."/>
            <person name="Grigoriev I."/>
        </authorList>
    </citation>
    <scope>NUCLEOTIDE SEQUENCE</scope>
    <source>
        <strain evidence="3">CBS 121410</strain>
    </source>
</reference>
<comment type="caution">
    <text evidence="3">The sequence shown here is derived from an EMBL/GenBank/DDBJ whole genome shotgun (WGS) entry which is preliminary data.</text>
</comment>
<dbReference type="InterPro" id="IPR029026">
    <property type="entry name" value="tRNA_m1G_MTases_N"/>
</dbReference>
<dbReference type="InterPro" id="IPR029028">
    <property type="entry name" value="Alpha/beta_knot_MTases"/>
</dbReference>
<dbReference type="PANTHER" id="PTHR12150:SF13">
    <property type="entry name" value="METHYLTRANSFERASE C9ORF114-RELATED"/>
    <property type="match status" value="1"/>
</dbReference>
<dbReference type="InterPro" id="IPR003750">
    <property type="entry name" value="Put_MeTrfase-C9orf114-like"/>
</dbReference>
<dbReference type="PANTHER" id="PTHR12150">
    <property type="entry name" value="CLASS IV SAM-BINDING METHYLTRANSFERASE-RELATED"/>
    <property type="match status" value="1"/>
</dbReference>
<evidence type="ECO:0000313" key="4">
    <source>
        <dbReference type="Proteomes" id="UP000799776"/>
    </source>
</evidence>
<evidence type="ECO:0000256" key="2">
    <source>
        <dbReference type="SAM" id="MobiDB-lite"/>
    </source>
</evidence>
<dbReference type="EMBL" id="ML978713">
    <property type="protein sequence ID" value="KAF2089967.1"/>
    <property type="molecule type" value="Genomic_DNA"/>
</dbReference>